<dbReference type="RefSeq" id="WP_053198908.1">
    <property type="nucleotide sequence ID" value="NZ_CP011409.1"/>
</dbReference>
<dbReference type="SUPFAM" id="SSF53850">
    <property type="entry name" value="Periplasmic binding protein-like II"/>
    <property type="match status" value="1"/>
</dbReference>
<dbReference type="PANTHER" id="PTHR30537:SF35">
    <property type="entry name" value="TRANSCRIPTIONAL REGULATORY PROTEIN"/>
    <property type="match status" value="1"/>
</dbReference>
<dbReference type="Gene3D" id="1.10.10.10">
    <property type="entry name" value="Winged helix-like DNA-binding domain superfamily/Winged helix DNA-binding domain"/>
    <property type="match status" value="1"/>
</dbReference>
<sequence>MSLDANSLIIFCHVAKAGSLSKAAKALSLSRSALSHRIKAIEGRLGCQLLMRTTRRVGLTEAGYRLAEHADRMADILKDANMLAHGLNEDTAGLVRISAPLTLGSVWLKPLLMSYMQANPRVQVDLRFSEQAVDVTSDPVDLAIRVASQLPDNVVAKKLFGISWRLCASPDLAGRYAAELAAGNLAVLPLAGFSRSRQFTQPLISRGGVAMPLANETVLLSNDLDVVREAVRRSLCVAVMPDYFITEDLASGRLVNLLPDAQVEVGIGDHVYALHLPGRLLPARVRSLIAFLAQESVRQ</sequence>
<evidence type="ECO:0000256" key="4">
    <source>
        <dbReference type="ARBA" id="ARBA00023163"/>
    </source>
</evidence>
<keyword evidence="3" id="KW-0238">DNA-binding</keyword>
<feature type="domain" description="HTH lysR-type" evidence="5">
    <location>
        <begin position="3"/>
        <end position="60"/>
    </location>
</feature>
<gene>
    <name evidence="6" type="ORF">F506_15650</name>
</gene>
<evidence type="ECO:0000256" key="2">
    <source>
        <dbReference type="ARBA" id="ARBA00023015"/>
    </source>
</evidence>
<comment type="similarity">
    <text evidence="1">Belongs to the LysR transcriptional regulatory family.</text>
</comment>
<dbReference type="Gene3D" id="3.40.190.290">
    <property type="match status" value="1"/>
</dbReference>
<dbReference type="EMBL" id="CP011409">
    <property type="protein sequence ID" value="AKZ63904.1"/>
    <property type="molecule type" value="Genomic_DNA"/>
</dbReference>
<protein>
    <submittedName>
        <fullName evidence="6">Transcriptional regulator</fullName>
    </submittedName>
</protein>
<keyword evidence="4" id="KW-0804">Transcription</keyword>
<keyword evidence="7" id="KW-1185">Reference proteome</keyword>
<dbReference type="InterPro" id="IPR036390">
    <property type="entry name" value="WH_DNA-bd_sf"/>
</dbReference>
<dbReference type="CDD" id="cd08422">
    <property type="entry name" value="PBP2_CrgA_like"/>
    <property type="match status" value="1"/>
</dbReference>
<organism evidence="6 7">
    <name type="scientific">Herbaspirillum hiltneri N3</name>
    <dbReference type="NCBI Taxonomy" id="1262470"/>
    <lineage>
        <taxon>Bacteria</taxon>
        <taxon>Pseudomonadati</taxon>
        <taxon>Pseudomonadota</taxon>
        <taxon>Betaproteobacteria</taxon>
        <taxon>Burkholderiales</taxon>
        <taxon>Oxalobacteraceae</taxon>
        <taxon>Herbaspirillum</taxon>
    </lineage>
</organism>
<dbReference type="PROSITE" id="PS50931">
    <property type="entry name" value="HTH_LYSR"/>
    <property type="match status" value="1"/>
</dbReference>
<evidence type="ECO:0000313" key="6">
    <source>
        <dbReference type="EMBL" id="AKZ63904.1"/>
    </source>
</evidence>
<evidence type="ECO:0000256" key="3">
    <source>
        <dbReference type="ARBA" id="ARBA00023125"/>
    </source>
</evidence>
<dbReference type="Pfam" id="PF03466">
    <property type="entry name" value="LysR_substrate"/>
    <property type="match status" value="1"/>
</dbReference>
<dbReference type="Pfam" id="PF00126">
    <property type="entry name" value="HTH_1"/>
    <property type="match status" value="1"/>
</dbReference>
<dbReference type="PANTHER" id="PTHR30537">
    <property type="entry name" value="HTH-TYPE TRANSCRIPTIONAL REGULATOR"/>
    <property type="match status" value="1"/>
</dbReference>
<dbReference type="InterPro" id="IPR005119">
    <property type="entry name" value="LysR_subst-bd"/>
</dbReference>
<dbReference type="InterPro" id="IPR000847">
    <property type="entry name" value="LysR_HTH_N"/>
</dbReference>
<evidence type="ECO:0000256" key="1">
    <source>
        <dbReference type="ARBA" id="ARBA00009437"/>
    </source>
</evidence>
<evidence type="ECO:0000313" key="7">
    <source>
        <dbReference type="Proteomes" id="UP000063429"/>
    </source>
</evidence>
<accession>A0ABM5V2U2</accession>
<dbReference type="SUPFAM" id="SSF46785">
    <property type="entry name" value="Winged helix' DNA-binding domain"/>
    <property type="match status" value="1"/>
</dbReference>
<dbReference type="InterPro" id="IPR036388">
    <property type="entry name" value="WH-like_DNA-bd_sf"/>
</dbReference>
<dbReference type="Proteomes" id="UP000063429">
    <property type="component" value="Chromosome"/>
</dbReference>
<keyword evidence="2" id="KW-0805">Transcription regulation</keyword>
<reference evidence="7" key="1">
    <citation type="journal article" date="2015" name="Genome Announc.">
        <title>Complete Genome Sequence of Herbaspirillum hiltneri N3 (DSM 17495), Isolated from Surface-Sterilized Wheat Roots.</title>
        <authorList>
            <person name="Guizelini D."/>
            <person name="Saizaki P.M."/>
            <person name="Coimbra N.A."/>
            <person name="Weiss V.A."/>
            <person name="Faoro H."/>
            <person name="Sfeir M.Z."/>
            <person name="Baura V.A."/>
            <person name="Monteiro R.A."/>
            <person name="Chubatsu L.S."/>
            <person name="Souza E.M."/>
            <person name="Cruz L.M."/>
            <person name="Pedrosa F.O."/>
            <person name="Raittz R.T."/>
            <person name="Marchaukoski J.N."/>
            <person name="Steffens M.B."/>
        </authorList>
    </citation>
    <scope>NUCLEOTIDE SEQUENCE [LARGE SCALE GENOMIC DNA]</scope>
    <source>
        <strain evidence="7">N3</strain>
    </source>
</reference>
<evidence type="ECO:0000259" key="5">
    <source>
        <dbReference type="PROSITE" id="PS50931"/>
    </source>
</evidence>
<proteinExistence type="inferred from homology"/>
<name>A0ABM5V2U2_9BURK</name>
<dbReference type="InterPro" id="IPR058163">
    <property type="entry name" value="LysR-type_TF_proteobact-type"/>
</dbReference>